<sequence length="144" mass="16365">MTTLLVQSCSDTKNSVSTPTPALDVYDGYFYKIIKKAIREGEFRSDIDIRILSAKHGLLKPNEKIRSYDRQMTQSRAADLRESVTMNLQELVQQKEYNRIVLNMAREYRSSIGEIHDYQGQVSEISGSGIGEKGGKLKKFIRGD</sequence>
<gene>
    <name evidence="2" type="primary">yaaA</name>
    <name evidence="2" type="ORF">J7656_11505</name>
</gene>
<dbReference type="InterPro" id="IPR049251">
    <property type="entry name" value="DUF6884"/>
</dbReference>
<reference evidence="2 3" key="1">
    <citation type="submission" date="2021-03" db="EMBL/GenBank/DDBJ databases">
        <title>Halorubrum sodomense MBLA0099, Whole genome shotgun sequencing.</title>
        <authorList>
            <person name="Seo M.-J."/>
            <person name="Cho E.-S."/>
            <person name="Hwang C.Y."/>
        </authorList>
    </citation>
    <scope>NUCLEOTIDE SEQUENCE [LARGE SCALE GENOMIC DNA]</scope>
    <source>
        <strain evidence="2 3">MBLA0099</strain>
    </source>
</reference>
<proteinExistence type="predicted"/>
<protein>
    <submittedName>
        <fullName evidence="2">Peroxide stress protein YaaA</fullName>
    </submittedName>
</protein>
<evidence type="ECO:0000313" key="2">
    <source>
        <dbReference type="EMBL" id="QUO47201.1"/>
    </source>
</evidence>
<dbReference type="OrthoDB" id="201280at2157"/>
<keyword evidence="3" id="KW-1185">Reference proteome</keyword>
<organism evidence="2 3">
    <name type="scientific">Halorubrum ruber</name>
    <dbReference type="NCBI Taxonomy" id="2982524"/>
    <lineage>
        <taxon>Archaea</taxon>
        <taxon>Methanobacteriati</taxon>
        <taxon>Methanobacteriota</taxon>
        <taxon>Stenosarchaea group</taxon>
        <taxon>Halobacteria</taxon>
        <taxon>Halobacteriales</taxon>
        <taxon>Haloferacaceae</taxon>
        <taxon>Halorubrum</taxon>
    </lineage>
</organism>
<dbReference type="Proteomes" id="UP000679341">
    <property type="component" value="Chromosome"/>
</dbReference>
<dbReference type="KEGG" id="hss:J7656_11505"/>
<dbReference type="AlphaFoldDB" id="A0A8T8LL49"/>
<evidence type="ECO:0000259" key="1">
    <source>
        <dbReference type="Pfam" id="PF21818"/>
    </source>
</evidence>
<dbReference type="EMBL" id="CP073695">
    <property type="protein sequence ID" value="QUO47201.1"/>
    <property type="molecule type" value="Genomic_DNA"/>
</dbReference>
<dbReference type="Pfam" id="PF21818">
    <property type="entry name" value="DUF6884"/>
    <property type="match status" value="1"/>
</dbReference>
<name>A0A8T8LL49_9EURY</name>
<accession>A0A8T8LL49</accession>
<dbReference type="GeneID" id="64828175"/>
<evidence type="ECO:0000313" key="3">
    <source>
        <dbReference type="Proteomes" id="UP000679341"/>
    </source>
</evidence>
<dbReference type="RefSeq" id="WP_211553354.1">
    <property type="nucleotide sequence ID" value="NZ_CP073695.1"/>
</dbReference>
<feature type="domain" description="DUF6884" evidence="1">
    <location>
        <begin position="8"/>
        <end position="133"/>
    </location>
</feature>